<dbReference type="Proteomes" id="UP000614216">
    <property type="component" value="Unassembled WGS sequence"/>
</dbReference>
<evidence type="ECO:0000313" key="1">
    <source>
        <dbReference type="EMBL" id="MBL6448484.1"/>
    </source>
</evidence>
<proteinExistence type="predicted"/>
<keyword evidence="2" id="KW-1185">Reference proteome</keyword>
<dbReference type="PANTHER" id="PTHR34817">
    <property type="entry name" value="NUCLEOTIDYLTRANSFERASE"/>
    <property type="match status" value="1"/>
</dbReference>
<sequence length="259" mass="30312">METLIKQKLKEIERQKGVKILYACESGSRAWGFPSPDSDYDVRFIYTHDLDWNLSIRKRRDTIDLPVNDLLDIGGWEIGKALGLLWKSNAPLLEWIQSPIVYYADDAFINRFRQLSPYYFSPIAVMHHYQSMAKKYFEMCSEQSEVKLKKYFYALRAAMAGKWIREKRSMPPIQLPTMLELTDKELCKKIHELIDVKSCQSEGYTHAFEPSINDFLTETIQENDLIANQLPSAKGDFDLLDEFYREVVKHAGMEEQYQV</sequence>
<dbReference type="RefSeq" id="WP_202858022.1">
    <property type="nucleotide sequence ID" value="NZ_JAEUGD010000064.1"/>
</dbReference>
<dbReference type="Pfam" id="PF10127">
    <property type="entry name" value="RlaP"/>
    <property type="match status" value="1"/>
</dbReference>
<accession>A0A937FYS1</accession>
<organism evidence="1 2">
    <name type="scientific">Fulvivirga marina</name>
    <dbReference type="NCBI Taxonomy" id="2494733"/>
    <lineage>
        <taxon>Bacteria</taxon>
        <taxon>Pseudomonadati</taxon>
        <taxon>Bacteroidota</taxon>
        <taxon>Cytophagia</taxon>
        <taxon>Cytophagales</taxon>
        <taxon>Fulvivirgaceae</taxon>
        <taxon>Fulvivirga</taxon>
    </lineage>
</organism>
<dbReference type="EMBL" id="JAEUGD010000064">
    <property type="protein sequence ID" value="MBL6448484.1"/>
    <property type="molecule type" value="Genomic_DNA"/>
</dbReference>
<dbReference type="PANTHER" id="PTHR34817:SF2">
    <property type="entry name" value="NUCLEOTIDYLTRANSFERASE"/>
    <property type="match status" value="1"/>
</dbReference>
<evidence type="ECO:0000313" key="2">
    <source>
        <dbReference type="Proteomes" id="UP000614216"/>
    </source>
</evidence>
<comment type="caution">
    <text evidence="1">The sequence shown here is derived from an EMBL/GenBank/DDBJ whole genome shotgun (WGS) entry which is preliminary data.</text>
</comment>
<reference evidence="1" key="1">
    <citation type="submission" date="2021-01" db="EMBL/GenBank/DDBJ databases">
        <title>Fulvivirga kasyanovii gen. nov., sp nov., a novel member of the phylum Bacteroidetes isolated from seawater in a mussel farm.</title>
        <authorList>
            <person name="Zhao L.-H."/>
            <person name="Wang Z.-J."/>
        </authorList>
    </citation>
    <scope>NUCLEOTIDE SEQUENCE</scope>
    <source>
        <strain evidence="1">29W222</strain>
    </source>
</reference>
<dbReference type="InterPro" id="IPR018775">
    <property type="entry name" value="RlaP"/>
</dbReference>
<dbReference type="AlphaFoldDB" id="A0A937FYS1"/>
<protein>
    <submittedName>
        <fullName evidence="1">Nucleotidyltransferase domain-containing protein</fullName>
    </submittedName>
</protein>
<gene>
    <name evidence="1" type="ORF">JMN32_19395</name>
</gene>
<name>A0A937FYS1_9BACT</name>